<organism evidence="2 3">
    <name type="scientific">Ascobolus immersus RN42</name>
    <dbReference type="NCBI Taxonomy" id="1160509"/>
    <lineage>
        <taxon>Eukaryota</taxon>
        <taxon>Fungi</taxon>
        <taxon>Dikarya</taxon>
        <taxon>Ascomycota</taxon>
        <taxon>Pezizomycotina</taxon>
        <taxon>Pezizomycetes</taxon>
        <taxon>Pezizales</taxon>
        <taxon>Ascobolaceae</taxon>
        <taxon>Ascobolus</taxon>
    </lineage>
</organism>
<sequence>MSSESQTFESTSVESSTVLVSHPADAPEALSNLEPIVEPISEPTHIEPNTEETEAGIPADTTPITVIDETTKISSERFTTESSSASTSSKNDGTHQLSNAGQNVVLYQPPTVFTIFRSAAINLMLPFINGLMLGFGELFAHEIAFRFGWGGTRVFPQWRSTSSRPLGPGVEVRNRAMQEDAAFANATTEQMEKLTALE</sequence>
<name>A0A3N4IQ19_ASCIM</name>
<evidence type="ECO:0000313" key="2">
    <source>
        <dbReference type="EMBL" id="RPA86331.1"/>
    </source>
</evidence>
<gene>
    <name evidence="2" type="ORF">BJ508DRAFT_358429</name>
</gene>
<feature type="compositionally biased region" description="Low complexity" evidence="1">
    <location>
        <begin position="80"/>
        <end position="89"/>
    </location>
</feature>
<dbReference type="AlphaFoldDB" id="A0A3N4IQ19"/>
<dbReference type="GO" id="GO:0005741">
    <property type="term" value="C:mitochondrial outer membrane"/>
    <property type="evidence" value="ECO:0007669"/>
    <property type="project" value="InterPro"/>
</dbReference>
<feature type="region of interest" description="Disordered" evidence="1">
    <location>
        <begin position="1"/>
        <end position="31"/>
    </location>
</feature>
<dbReference type="GO" id="GO:0070096">
    <property type="term" value="P:mitochondrial outer membrane translocase complex assembly"/>
    <property type="evidence" value="ECO:0007669"/>
    <property type="project" value="TreeGrafter"/>
</dbReference>
<dbReference type="STRING" id="1160509.A0A3N4IQ19"/>
<accession>A0A3N4IQ19</accession>
<dbReference type="GO" id="GO:0045040">
    <property type="term" value="P:protein insertion into mitochondrial outer membrane"/>
    <property type="evidence" value="ECO:0007669"/>
    <property type="project" value="TreeGrafter"/>
</dbReference>
<protein>
    <submittedName>
        <fullName evidence="2">TOM13-domain-containing protein</fullName>
    </submittedName>
</protein>
<feature type="region of interest" description="Disordered" evidence="1">
    <location>
        <begin position="70"/>
        <end position="96"/>
    </location>
</feature>
<dbReference type="Proteomes" id="UP000275078">
    <property type="component" value="Unassembled WGS sequence"/>
</dbReference>
<feature type="compositionally biased region" description="Low complexity" evidence="1">
    <location>
        <begin position="1"/>
        <end position="21"/>
    </location>
</feature>
<evidence type="ECO:0000256" key="1">
    <source>
        <dbReference type="SAM" id="MobiDB-lite"/>
    </source>
</evidence>
<reference evidence="2 3" key="1">
    <citation type="journal article" date="2018" name="Nat. Ecol. Evol.">
        <title>Pezizomycetes genomes reveal the molecular basis of ectomycorrhizal truffle lifestyle.</title>
        <authorList>
            <person name="Murat C."/>
            <person name="Payen T."/>
            <person name="Noel B."/>
            <person name="Kuo A."/>
            <person name="Morin E."/>
            <person name="Chen J."/>
            <person name="Kohler A."/>
            <person name="Krizsan K."/>
            <person name="Balestrini R."/>
            <person name="Da Silva C."/>
            <person name="Montanini B."/>
            <person name="Hainaut M."/>
            <person name="Levati E."/>
            <person name="Barry K.W."/>
            <person name="Belfiori B."/>
            <person name="Cichocki N."/>
            <person name="Clum A."/>
            <person name="Dockter R.B."/>
            <person name="Fauchery L."/>
            <person name="Guy J."/>
            <person name="Iotti M."/>
            <person name="Le Tacon F."/>
            <person name="Lindquist E.A."/>
            <person name="Lipzen A."/>
            <person name="Malagnac F."/>
            <person name="Mello A."/>
            <person name="Molinier V."/>
            <person name="Miyauchi S."/>
            <person name="Poulain J."/>
            <person name="Riccioni C."/>
            <person name="Rubini A."/>
            <person name="Sitrit Y."/>
            <person name="Splivallo R."/>
            <person name="Traeger S."/>
            <person name="Wang M."/>
            <person name="Zifcakova L."/>
            <person name="Wipf D."/>
            <person name="Zambonelli A."/>
            <person name="Paolocci F."/>
            <person name="Nowrousian M."/>
            <person name="Ottonello S."/>
            <person name="Baldrian P."/>
            <person name="Spatafora J.W."/>
            <person name="Henrissat B."/>
            <person name="Nagy L.G."/>
            <person name="Aury J.M."/>
            <person name="Wincker P."/>
            <person name="Grigoriev I.V."/>
            <person name="Bonfante P."/>
            <person name="Martin F.M."/>
        </authorList>
    </citation>
    <scope>NUCLEOTIDE SEQUENCE [LARGE SCALE GENOMIC DNA]</scope>
    <source>
        <strain evidence="2 3">RN42</strain>
    </source>
</reference>
<dbReference type="InterPro" id="IPR013262">
    <property type="entry name" value="OMP_MIM1/TOM13_mt"/>
</dbReference>
<dbReference type="PANTHER" id="PTHR28241">
    <property type="entry name" value="MITOCHONDRIAL IMPORT PROTEIN 1"/>
    <property type="match status" value="1"/>
</dbReference>
<evidence type="ECO:0000313" key="3">
    <source>
        <dbReference type="Proteomes" id="UP000275078"/>
    </source>
</evidence>
<proteinExistence type="predicted"/>
<dbReference type="PANTHER" id="PTHR28241:SF1">
    <property type="entry name" value="MITOCHONDRIAL IMPORT PROTEIN 1"/>
    <property type="match status" value="1"/>
</dbReference>
<feature type="compositionally biased region" description="Basic and acidic residues" evidence="1">
    <location>
        <begin position="70"/>
        <end position="79"/>
    </location>
</feature>
<dbReference type="OrthoDB" id="5529571at2759"/>
<dbReference type="Pfam" id="PF08219">
    <property type="entry name" value="TOM13"/>
    <property type="match status" value="1"/>
</dbReference>
<keyword evidence="3" id="KW-1185">Reference proteome</keyword>
<dbReference type="EMBL" id="ML119650">
    <property type="protein sequence ID" value="RPA86331.1"/>
    <property type="molecule type" value="Genomic_DNA"/>
</dbReference>